<feature type="domain" description="Peptidase M16 middle/third" evidence="10">
    <location>
        <begin position="536"/>
        <end position="823"/>
    </location>
</feature>
<dbReference type="Pfam" id="PF00675">
    <property type="entry name" value="Peptidase_M16"/>
    <property type="match status" value="1"/>
</dbReference>
<sequence>MFATIFCNLIRSNLFCNSPVVRTKNYFRTIVAREMTTKRLIVESILNRNKSNSSGLIPETSTLTLACEESIQRSIEKFDASNDSIDRKQIELIRSKSDPFDYRIVRLHNGLQIVLISDLSTKSTIIDNHQDDFQRFSSDENLCGPGKSMQIDNIELIDSIQSIKQEPQNQCNGNHIENIIEKLSALIVAVKVGSFDDPPEVQGMAHLLEHLITMGSEKYPGEDAIDSFLSSRGGFQNAETNLTSTIFEVEVKREFLRQAIDMMGHALHKPLLSEDSILKELKPINQEFIEASGSDPERLEVLLSHLAKRNHPLSKFSWGNENSLTQYTKCNNLNLRDLVWDFFIKHYRPENIVVVVQSQDTLDDLEDWATESYSMIESRDLTKSKLQSMRTNKEKRSNLSNPFSNGRFNRLFYVEGVDSQQNFIITWCLPTSKDQYVTDPISFWSALLNEEGKGSLIYTLRKQNLAINLQANLDKDDFEQNAFYSMFKIDIDLTEKGCKKINEIFHLVFDYIDEIRKIGAKQWYFDQLYRIELNTFNYQFTKTSIDYAMMVAKNFLTYSAIDHLLTGCNLFYNFDAKKFDNFFGELVLEKANFILMQDELLDDFEVHHEPWMDVKYQCVSLPSSWLNRSKNHKKDSSKLFHYPNENRFEVQRFELISSKIALSSSDRQMEHPELLISTSLLALWHQTDFKFSTHMAFINVHLFLPFQKNLAENHAMNLILSEYCSILCSEKFYDAYRARYSVTFESSPQGLIVSLKGFSEHLVDLALLVLRMMIDLRIETNRLKSIQNDLVQTLTDDVQDPETFCDQIISHCTIENYFTSMNLSKHVESMTKKKLIDYKNSMFADVSFEILVQGNLDKTDSRRLAEKIEEISHWKQNNSNRNHSSTRSSPFEQSKLNVCQLPKGLNRLRTINSCETNKTSHIQLHQQIDRYNPESCCFQTLLACMMDPLCFTAFRTEQGLGYNVGCYASNRFGILSLDFYISTNADDFDCATIESSILEFIEKDAKEFILSKLDQIEFDRYRKSSISQLVADFRIECDLERNWQQISTLNRDFCFITNEIDFLKNQANLDRFRQWVCDKFFLPSNQKRLLCVQIVGNGEKALSKCLQTNFRPIDVELIHEKMDSNRLQLLVDKIDRVNYIKNLKNFQKSLQFYPR</sequence>
<evidence type="ECO:0000259" key="10">
    <source>
        <dbReference type="Pfam" id="PF16187"/>
    </source>
</evidence>
<feature type="domain" description="Peptidase M16 N-terminal" evidence="8">
    <location>
        <begin position="181"/>
        <end position="314"/>
    </location>
</feature>
<keyword evidence="4" id="KW-0378">Hydrolase</keyword>
<dbReference type="Gene3D" id="3.30.830.10">
    <property type="entry name" value="Metalloenzyme, LuxS/M16 peptidase-like"/>
    <property type="match status" value="4"/>
</dbReference>
<dbReference type="Pfam" id="PF16187">
    <property type="entry name" value="Peptidase_M16_M"/>
    <property type="match status" value="1"/>
</dbReference>
<evidence type="ECO:0000256" key="1">
    <source>
        <dbReference type="ARBA" id="ARBA00007261"/>
    </source>
</evidence>
<dbReference type="InterPro" id="IPR001431">
    <property type="entry name" value="Pept_M16_Zn_BS"/>
</dbReference>
<dbReference type="InterPro" id="IPR011249">
    <property type="entry name" value="Metalloenz_LuxS/M16"/>
</dbReference>
<proteinExistence type="inferred from homology"/>
<evidence type="ECO:0000259" key="9">
    <source>
        <dbReference type="Pfam" id="PF05193"/>
    </source>
</evidence>
<accession>A0A834VGC2</accession>
<dbReference type="InterPro" id="IPR032632">
    <property type="entry name" value="Peptidase_M16_M"/>
</dbReference>
<dbReference type="EMBL" id="WVUK01000052">
    <property type="protein sequence ID" value="KAF7494670.1"/>
    <property type="molecule type" value="Genomic_DNA"/>
</dbReference>
<keyword evidence="3" id="KW-0479">Metal-binding</keyword>
<dbReference type="InterPro" id="IPR050626">
    <property type="entry name" value="Peptidase_M16"/>
</dbReference>
<evidence type="ECO:0000256" key="7">
    <source>
        <dbReference type="RuleBase" id="RU004447"/>
    </source>
</evidence>
<evidence type="ECO:0000256" key="5">
    <source>
        <dbReference type="ARBA" id="ARBA00022833"/>
    </source>
</evidence>
<reference evidence="13" key="1">
    <citation type="journal article" date="2020" name="PLoS Negl. Trop. Dis.">
        <title>High-quality nuclear genome for Sarcoptes scabiei-A critical resource for a neglected parasite.</title>
        <authorList>
            <person name="Korhonen P.K."/>
            <person name="Gasser R.B."/>
            <person name="Ma G."/>
            <person name="Wang T."/>
            <person name="Stroehlein A.J."/>
            <person name="Young N.D."/>
            <person name="Ang C.S."/>
            <person name="Fernando D.D."/>
            <person name="Lu H.C."/>
            <person name="Taylor S."/>
            <person name="Reynolds S.L."/>
            <person name="Mofiz E."/>
            <person name="Najaraj S.H."/>
            <person name="Gowda H."/>
            <person name="Madugundu A."/>
            <person name="Renuse S."/>
            <person name="Holt D."/>
            <person name="Pandey A."/>
            <person name="Papenfuss A.T."/>
            <person name="Fischer K."/>
        </authorList>
    </citation>
    <scope>NUCLEOTIDE SEQUENCE [LARGE SCALE GENOMIC DNA]</scope>
</reference>
<dbReference type="GO" id="GO:0004222">
    <property type="term" value="F:metalloendopeptidase activity"/>
    <property type="evidence" value="ECO:0007669"/>
    <property type="project" value="InterPro"/>
</dbReference>
<dbReference type="PANTHER" id="PTHR43690:SF18">
    <property type="entry name" value="INSULIN-DEGRADING ENZYME-RELATED"/>
    <property type="match status" value="1"/>
</dbReference>
<reference evidence="11" key="2">
    <citation type="submission" date="2020-01" db="EMBL/GenBank/DDBJ databases">
        <authorList>
            <person name="Korhonen P.K.K."/>
            <person name="Guangxu M.G."/>
            <person name="Wang T.W."/>
            <person name="Stroehlein A.J.S."/>
            <person name="Young N.D."/>
            <person name="Ang C.-S.A."/>
            <person name="Fernando D.W.F."/>
            <person name="Lu H.L."/>
            <person name="Taylor S.T."/>
            <person name="Ehtesham M.E.M."/>
            <person name="Najaraj S.H.N."/>
            <person name="Harsha G.H.G."/>
            <person name="Madugundu A.M."/>
            <person name="Renuse S.R."/>
            <person name="Holt D.H."/>
            <person name="Pandey A.P."/>
            <person name="Papenfuss A.P."/>
            <person name="Gasser R.B.G."/>
            <person name="Fischer K.F."/>
        </authorList>
    </citation>
    <scope>NUCLEOTIDE SEQUENCE</scope>
    <source>
        <strain evidence="11">SSS_KF_BRIS2020</strain>
    </source>
</reference>
<keyword evidence="6" id="KW-0482">Metalloprotease</keyword>
<evidence type="ECO:0000256" key="2">
    <source>
        <dbReference type="ARBA" id="ARBA00022670"/>
    </source>
</evidence>
<reference evidence="12" key="3">
    <citation type="submission" date="2022-06" db="UniProtKB">
        <authorList>
            <consortium name="EnsemblMetazoa"/>
        </authorList>
    </citation>
    <scope>IDENTIFICATION</scope>
</reference>
<evidence type="ECO:0000259" key="8">
    <source>
        <dbReference type="Pfam" id="PF00675"/>
    </source>
</evidence>
<evidence type="ECO:0000256" key="4">
    <source>
        <dbReference type="ARBA" id="ARBA00022801"/>
    </source>
</evidence>
<keyword evidence="5" id="KW-0862">Zinc</keyword>
<name>A0A834VGC2_SARSC</name>
<keyword evidence="13" id="KW-1185">Reference proteome</keyword>
<feature type="domain" description="Peptidase M16 C-terminal" evidence="9">
    <location>
        <begin position="829"/>
        <end position="1023"/>
    </location>
</feature>
<evidence type="ECO:0000313" key="11">
    <source>
        <dbReference type="EMBL" id="KAF7494670.1"/>
    </source>
</evidence>
<dbReference type="InterPro" id="IPR011765">
    <property type="entry name" value="Pept_M16_N"/>
</dbReference>
<evidence type="ECO:0000313" key="12">
    <source>
        <dbReference type="EnsemblMetazoa" id="KAF7494670.1"/>
    </source>
</evidence>
<dbReference type="OrthoDB" id="952271at2759"/>
<evidence type="ECO:0000313" key="13">
    <source>
        <dbReference type="Proteomes" id="UP000070412"/>
    </source>
</evidence>
<protein>
    <submittedName>
        <fullName evidence="11">Nardilysin</fullName>
    </submittedName>
</protein>
<gene>
    <name evidence="11" type="ORF">SSS_8735</name>
</gene>
<keyword evidence="2" id="KW-0645">Protease</keyword>
<dbReference type="PANTHER" id="PTHR43690">
    <property type="entry name" value="NARDILYSIN"/>
    <property type="match status" value="1"/>
</dbReference>
<dbReference type="AlphaFoldDB" id="A0A834VGC2"/>
<dbReference type="GO" id="GO:0006508">
    <property type="term" value="P:proteolysis"/>
    <property type="evidence" value="ECO:0007669"/>
    <property type="project" value="UniProtKB-KW"/>
</dbReference>
<dbReference type="Proteomes" id="UP000070412">
    <property type="component" value="Unassembled WGS sequence"/>
</dbReference>
<organism evidence="11">
    <name type="scientific">Sarcoptes scabiei</name>
    <name type="common">Itch mite</name>
    <name type="synonym">Acarus scabiei</name>
    <dbReference type="NCBI Taxonomy" id="52283"/>
    <lineage>
        <taxon>Eukaryota</taxon>
        <taxon>Metazoa</taxon>
        <taxon>Ecdysozoa</taxon>
        <taxon>Arthropoda</taxon>
        <taxon>Chelicerata</taxon>
        <taxon>Arachnida</taxon>
        <taxon>Acari</taxon>
        <taxon>Acariformes</taxon>
        <taxon>Sarcoptiformes</taxon>
        <taxon>Astigmata</taxon>
        <taxon>Psoroptidia</taxon>
        <taxon>Sarcoptoidea</taxon>
        <taxon>Sarcoptidae</taxon>
        <taxon>Sarcoptinae</taxon>
        <taxon>Sarcoptes</taxon>
    </lineage>
</organism>
<dbReference type="SUPFAM" id="SSF63411">
    <property type="entry name" value="LuxS/MPP-like metallohydrolase"/>
    <property type="match status" value="4"/>
</dbReference>
<dbReference type="PROSITE" id="PS00143">
    <property type="entry name" value="INSULINASE"/>
    <property type="match status" value="1"/>
</dbReference>
<feature type="domain" description="Peptidase M16 C-terminal" evidence="9">
    <location>
        <begin position="336"/>
        <end position="527"/>
    </location>
</feature>
<dbReference type="InterPro" id="IPR007863">
    <property type="entry name" value="Peptidase_M16_C"/>
</dbReference>
<evidence type="ECO:0000256" key="6">
    <source>
        <dbReference type="ARBA" id="ARBA00023049"/>
    </source>
</evidence>
<comment type="similarity">
    <text evidence="1 7">Belongs to the peptidase M16 family.</text>
</comment>
<dbReference type="GO" id="GO:0046872">
    <property type="term" value="F:metal ion binding"/>
    <property type="evidence" value="ECO:0007669"/>
    <property type="project" value="UniProtKB-KW"/>
</dbReference>
<dbReference type="EnsemblMetazoa" id="SSS_8735s_mrna">
    <property type="protein sequence ID" value="KAF7494670.1"/>
    <property type="gene ID" value="SSS_8735"/>
</dbReference>
<dbReference type="Pfam" id="PF05193">
    <property type="entry name" value="Peptidase_M16_C"/>
    <property type="match status" value="2"/>
</dbReference>
<evidence type="ECO:0000256" key="3">
    <source>
        <dbReference type="ARBA" id="ARBA00022723"/>
    </source>
</evidence>